<dbReference type="PANTHER" id="PTHR13448:SF14">
    <property type="entry name" value="F26K24.17 PROTEIN"/>
    <property type="match status" value="1"/>
</dbReference>
<dbReference type="OrthoDB" id="10022292at2759"/>
<dbReference type="GO" id="GO:0005794">
    <property type="term" value="C:Golgi apparatus"/>
    <property type="evidence" value="ECO:0007669"/>
    <property type="project" value="TreeGrafter"/>
</dbReference>
<evidence type="ECO:0000313" key="2">
    <source>
        <dbReference type="EMBL" id="CAA7013402.1"/>
    </source>
</evidence>
<name>A0A6D2HDY3_9BRAS</name>
<reference evidence="2" key="1">
    <citation type="submission" date="2020-01" db="EMBL/GenBank/DDBJ databases">
        <authorList>
            <person name="Mishra B."/>
        </authorList>
    </citation>
    <scope>NUCLEOTIDE SEQUENCE [LARGE SCALE GENOMIC DNA]</scope>
</reference>
<keyword evidence="3" id="KW-1185">Reference proteome</keyword>
<evidence type="ECO:0000256" key="1">
    <source>
        <dbReference type="SAM" id="MobiDB-lite"/>
    </source>
</evidence>
<gene>
    <name evidence="2" type="ORF">MERR_LOCUS636</name>
</gene>
<dbReference type="Proteomes" id="UP000467841">
    <property type="component" value="Unassembled WGS sequence"/>
</dbReference>
<proteinExistence type="predicted"/>
<dbReference type="InterPro" id="IPR019308">
    <property type="entry name" value="TMEM214"/>
</dbReference>
<dbReference type="GO" id="GO:0005783">
    <property type="term" value="C:endoplasmic reticulum"/>
    <property type="evidence" value="ECO:0007669"/>
    <property type="project" value="TreeGrafter"/>
</dbReference>
<dbReference type="EMBL" id="CACVBM020000044">
    <property type="protein sequence ID" value="CAA7013402.1"/>
    <property type="molecule type" value="Genomic_DNA"/>
</dbReference>
<evidence type="ECO:0000313" key="3">
    <source>
        <dbReference type="Proteomes" id="UP000467841"/>
    </source>
</evidence>
<dbReference type="PANTHER" id="PTHR13448">
    <property type="entry name" value="TRANSMEMBRANE PROTEIN 214"/>
    <property type="match status" value="1"/>
</dbReference>
<dbReference type="Pfam" id="PF10151">
    <property type="entry name" value="TMEM214"/>
    <property type="match status" value="1"/>
</dbReference>
<sequence>MEKLRIKTASTSMEEEEDNENDDDSTFPSSPEEINSKLVDYFGRALSKLSVEYKYPWPGTNQLPFLTDIPFARIPEPVYKTAADWIDKAHVYTLHKFIDWSFFWILDRLQGKPTDPHCELGVLAALSIILRSKPVVVDHILTLLSPPHHPLENLPEMIPFTVWMMAQVAKVDLRLGLSSWAKFLLPLLRDTFQFNPRSRILMLQLIKNVVSHPKARDILLSNAANKGVQRLFPVPSFEMLLPLTFPASFERVKDVTEWFQAVYPLLKEVALADAPGIKDMKQVTQSIFEFSLKFAEQGNAVLAKEATEIAVWCLTKNVDCCKHWDEVYMDNPKASVALLKKLVEEWEEDHSLKLSSSRRDTRILNRTMKSFVVKNVKGITEGGVSGFLYEEADMYCKEISTRLLSRGNGFPKCCVATVLVAVGAVATLVLSSSMQD</sequence>
<feature type="compositionally biased region" description="Acidic residues" evidence="1">
    <location>
        <begin position="13"/>
        <end position="25"/>
    </location>
</feature>
<comment type="caution">
    <text evidence="2">The sequence shown here is derived from an EMBL/GenBank/DDBJ whole genome shotgun (WGS) entry which is preliminary data.</text>
</comment>
<organism evidence="2 3">
    <name type="scientific">Microthlaspi erraticum</name>
    <dbReference type="NCBI Taxonomy" id="1685480"/>
    <lineage>
        <taxon>Eukaryota</taxon>
        <taxon>Viridiplantae</taxon>
        <taxon>Streptophyta</taxon>
        <taxon>Embryophyta</taxon>
        <taxon>Tracheophyta</taxon>
        <taxon>Spermatophyta</taxon>
        <taxon>Magnoliopsida</taxon>
        <taxon>eudicotyledons</taxon>
        <taxon>Gunneridae</taxon>
        <taxon>Pentapetalae</taxon>
        <taxon>rosids</taxon>
        <taxon>malvids</taxon>
        <taxon>Brassicales</taxon>
        <taxon>Brassicaceae</taxon>
        <taxon>Coluteocarpeae</taxon>
        <taxon>Microthlaspi</taxon>
    </lineage>
</organism>
<dbReference type="AlphaFoldDB" id="A0A6D2HDY3"/>
<feature type="region of interest" description="Disordered" evidence="1">
    <location>
        <begin position="1"/>
        <end position="30"/>
    </location>
</feature>
<protein>
    <submittedName>
        <fullName evidence="2">Uncharacterized protein</fullName>
    </submittedName>
</protein>
<accession>A0A6D2HDY3</accession>